<dbReference type="PANTHER" id="PTHR30024:SF47">
    <property type="entry name" value="TAURINE-BINDING PERIPLASMIC PROTEIN"/>
    <property type="match status" value="1"/>
</dbReference>
<dbReference type="SUPFAM" id="SSF53850">
    <property type="entry name" value="Periplasmic binding protein-like II"/>
    <property type="match status" value="1"/>
</dbReference>
<feature type="region of interest" description="Disordered" evidence="4">
    <location>
        <begin position="61"/>
        <end position="80"/>
    </location>
</feature>
<dbReference type="InterPro" id="IPR001638">
    <property type="entry name" value="Solute-binding_3/MltF_N"/>
</dbReference>
<dbReference type="Pfam" id="PF09084">
    <property type="entry name" value="NMT1"/>
    <property type="match status" value="1"/>
</dbReference>
<proteinExistence type="inferred from homology"/>
<evidence type="ECO:0000256" key="5">
    <source>
        <dbReference type="SAM" id="Phobius"/>
    </source>
</evidence>
<reference evidence="7 8" key="1">
    <citation type="submission" date="2018-07" db="EMBL/GenBank/DDBJ databases">
        <title>Genomic Encyclopedia of Type Strains, Phase III (KMG-III): the genomes of soil and plant-associated and newly described type strains.</title>
        <authorList>
            <person name="Whitman W."/>
        </authorList>
    </citation>
    <scope>NUCLEOTIDE SEQUENCE [LARGE SCALE GENOMIC DNA]</scope>
    <source>
        <strain evidence="7 8">CECT 7287</strain>
    </source>
</reference>
<dbReference type="PANTHER" id="PTHR30024">
    <property type="entry name" value="ALIPHATIC SULFONATES-BINDING PROTEIN-RELATED"/>
    <property type="match status" value="1"/>
</dbReference>
<feature type="non-terminal residue" evidence="7">
    <location>
        <position position="1"/>
    </location>
</feature>
<evidence type="ECO:0000256" key="1">
    <source>
        <dbReference type="ARBA" id="ARBA00004418"/>
    </source>
</evidence>
<accession>A0A3D9IBM1</accession>
<evidence type="ECO:0000256" key="2">
    <source>
        <dbReference type="ARBA" id="ARBA00010742"/>
    </source>
</evidence>
<dbReference type="EMBL" id="QRDZ01000032">
    <property type="protein sequence ID" value="RED59162.1"/>
    <property type="molecule type" value="Genomic_DNA"/>
</dbReference>
<dbReference type="SMART" id="SM00062">
    <property type="entry name" value="PBPb"/>
    <property type="match status" value="1"/>
</dbReference>
<dbReference type="InterPro" id="IPR015168">
    <property type="entry name" value="SsuA/THI5"/>
</dbReference>
<protein>
    <submittedName>
        <fullName evidence="7">NitT/TauT family transport system substrate-binding protein</fullName>
    </submittedName>
</protein>
<evidence type="ECO:0000313" key="7">
    <source>
        <dbReference type="EMBL" id="RED59162.1"/>
    </source>
</evidence>
<sequence length="371" mass="39904">CNSRIQKNHQRRTDFIPFCALSVAKGMGITMRKRNGLGVLAAVIVLSIGLAGCGGSNKGDQASKPAQASATNVSASGSGSPELQKIRYAPFNGVSGLAVRFGAEKGFFKEEGLDVEFISAQNAIEAVTSNSVDIADNATTSAIVAAGKGAPIKIVSSMFRTKGPFYLVAAPGIESVEDLKGKKVGAAAFGSGLDAYTQVILKQHGLSKDDVTYLANGANDAAYASLTSGQVDATIIHEPFASLAEQSGKGKILARGWDYLPNFHTGVFISSNSFISDHPDLVEKLLRAYFKSQEYAKNNLDEYKAFFLENIKIDAKAVDSAFEREQVLWENNPDVNLKDLEETQQIQVELGFQSEVYDVEKILDLRYIPKS</sequence>
<dbReference type="GO" id="GO:0042597">
    <property type="term" value="C:periplasmic space"/>
    <property type="evidence" value="ECO:0007669"/>
    <property type="project" value="UniProtKB-SubCell"/>
</dbReference>
<evidence type="ECO:0000259" key="6">
    <source>
        <dbReference type="SMART" id="SM00062"/>
    </source>
</evidence>
<keyword evidence="8" id="KW-1185">Reference proteome</keyword>
<dbReference type="CDD" id="cd01008">
    <property type="entry name" value="PBP2_NrtA_SsuA_CpmA_like"/>
    <property type="match status" value="1"/>
</dbReference>
<comment type="subcellular location">
    <subcellularLocation>
        <location evidence="1">Periplasm</location>
    </subcellularLocation>
</comment>
<keyword evidence="5" id="KW-0472">Membrane</keyword>
<organism evidence="7 8">
    <name type="scientific">Cohnella phaseoli</name>
    <dbReference type="NCBI Taxonomy" id="456490"/>
    <lineage>
        <taxon>Bacteria</taxon>
        <taxon>Bacillati</taxon>
        <taxon>Bacillota</taxon>
        <taxon>Bacilli</taxon>
        <taxon>Bacillales</taxon>
        <taxon>Paenibacillaceae</taxon>
        <taxon>Cohnella</taxon>
    </lineage>
</organism>
<evidence type="ECO:0000256" key="3">
    <source>
        <dbReference type="ARBA" id="ARBA00022729"/>
    </source>
</evidence>
<keyword evidence="3" id="KW-0732">Signal</keyword>
<comment type="caution">
    <text evidence="7">The sequence shown here is derived from an EMBL/GenBank/DDBJ whole genome shotgun (WGS) entry which is preliminary data.</text>
</comment>
<evidence type="ECO:0000256" key="4">
    <source>
        <dbReference type="SAM" id="MobiDB-lite"/>
    </source>
</evidence>
<name>A0A3D9IBM1_9BACL</name>
<comment type="similarity">
    <text evidence="2">Belongs to the bacterial solute-binding protein SsuA/TauA family.</text>
</comment>
<keyword evidence="5" id="KW-1133">Transmembrane helix</keyword>
<gene>
    <name evidence="7" type="ORF">DFP98_13285</name>
</gene>
<feature type="transmembrane region" description="Helical" evidence="5">
    <location>
        <begin position="37"/>
        <end position="57"/>
    </location>
</feature>
<keyword evidence="5" id="KW-0812">Transmembrane</keyword>
<feature type="domain" description="Solute-binding protein family 3/N-terminal" evidence="6">
    <location>
        <begin position="98"/>
        <end position="310"/>
    </location>
</feature>
<dbReference type="Proteomes" id="UP000256977">
    <property type="component" value="Unassembled WGS sequence"/>
</dbReference>
<dbReference type="AlphaFoldDB" id="A0A3D9IBM1"/>
<dbReference type="Gene3D" id="3.40.190.10">
    <property type="entry name" value="Periplasmic binding protein-like II"/>
    <property type="match status" value="2"/>
</dbReference>
<evidence type="ECO:0000313" key="8">
    <source>
        <dbReference type="Proteomes" id="UP000256977"/>
    </source>
</evidence>